<dbReference type="AlphaFoldDB" id="A0A087V0L3"/>
<dbReference type="EMBL" id="KL812072">
    <property type="protein sequence ID" value="KFM83152.1"/>
    <property type="molecule type" value="Genomic_DNA"/>
</dbReference>
<dbReference type="Proteomes" id="UP000054359">
    <property type="component" value="Unassembled WGS sequence"/>
</dbReference>
<feature type="non-terminal residue" evidence="2">
    <location>
        <position position="287"/>
    </location>
</feature>
<reference evidence="2 3" key="1">
    <citation type="submission" date="2013-11" db="EMBL/GenBank/DDBJ databases">
        <title>Genome sequencing of Stegodyphus mimosarum.</title>
        <authorList>
            <person name="Bechsgaard J."/>
        </authorList>
    </citation>
    <scope>NUCLEOTIDE SEQUENCE [LARGE SCALE GENOMIC DNA]</scope>
</reference>
<protein>
    <submittedName>
        <fullName evidence="2">PiggyBac transposable element-derived protein 3</fullName>
    </submittedName>
</protein>
<dbReference type="OMA" id="TERYSAK"/>
<dbReference type="Pfam" id="PF13843">
    <property type="entry name" value="DDE_Tnp_1_7"/>
    <property type="match status" value="1"/>
</dbReference>
<dbReference type="OrthoDB" id="6434956at2759"/>
<feature type="domain" description="PiggyBac transposable element-derived protein" evidence="1">
    <location>
        <begin position="1"/>
        <end position="285"/>
    </location>
</feature>
<dbReference type="PANTHER" id="PTHR47272">
    <property type="entry name" value="DDE_TNP_1_7 DOMAIN-CONTAINING PROTEIN"/>
    <property type="match status" value="1"/>
</dbReference>
<gene>
    <name evidence="2" type="ORF">X975_17832</name>
</gene>
<organism evidence="2 3">
    <name type="scientific">Stegodyphus mimosarum</name>
    <name type="common">African social velvet spider</name>
    <dbReference type="NCBI Taxonomy" id="407821"/>
    <lineage>
        <taxon>Eukaryota</taxon>
        <taxon>Metazoa</taxon>
        <taxon>Ecdysozoa</taxon>
        <taxon>Arthropoda</taxon>
        <taxon>Chelicerata</taxon>
        <taxon>Arachnida</taxon>
        <taxon>Araneae</taxon>
        <taxon>Araneomorphae</taxon>
        <taxon>Entelegynae</taxon>
        <taxon>Eresoidea</taxon>
        <taxon>Eresidae</taxon>
        <taxon>Stegodyphus</taxon>
    </lineage>
</organism>
<keyword evidence="3" id="KW-1185">Reference proteome</keyword>
<dbReference type="InterPro" id="IPR029526">
    <property type="entry name" value="PGBD"/>
</dbReference>
<accession>A0A087V0L3</accession>
<evidence type="ECO:0000313" key="3">
    <source>
        <dbReference type="Proteomes" id="UP000054359"/>
    </source>
</evidence>
<evidence type="ECO:0000313" key="2">
    <source>
        <dbReference type="EMBL" id="KFM83152.1"/>
    </source>
</evidence>
<evidence type="ECO:0000259" key="1">
    <source>
        <dbReference type="Pfam" id="PF13843"/>
    </source>
</evidence>
<name>A0A087V0L3_STEMI</name>
<sequence length="287" mass="33885">MTRNFYLELKRLLHFQDNKLHQYNKNDKSFKIRPLLEMLSKNFQKWGIFHENLSVDEMIVRYYGHHTLKQFIKSKPIRFGYKLWALCGNDGYCYNFALYCGKETNTSESDKLPLGTKVVLNLLSIVEDPKSHRVYFDNFFTSHALLKKLKELKFRASGTIRENRTEKCPIMDDKKMSKKERGFYDSKFDTTNEILVVKWKDNKCVSLATNFDTIMPLSSVQRWSVEKKEKVKVNQPHAISSYTSFMGGVDLHDWLLEKHSIAIRGKKWYFCLITRMIDMAVVNAYLI</sequence>
<dbReference type="STRING" id="407821.A0A087V0L3"/>
<proteinExistence type="predicted"/>